<evidence type="ECO:0000256" key="6">
    <source>
        <dbReference type="PIRNR" id="PIRNR005651"/>
    </source>
</evidence>
<dbReference type="OrthoDB" id="9812991at2"/>
<evidence type="ECO:0000313" key="8">
    <source>
        <dbReference type="EMBL" id="RUL66473.1"/>
    </source>
</evidence>
<dbReference type="PIRSF" id="PIRSF005651">
    <property type="entry name" value="HflC"/>
    <property type="match status" value="1"/>
</dbReference>
<comment type="function">
    <text evidence="6">HflC and HflK could regulate a protease.</text>
</comment>
<dbReference type="PANTHER" id="PTHR42911">
    <property type="entry name" value="MODULATOR OF FTSH PROTEASE HFLC"/>
    <property type="match status" value="1"/>
</dbReference>
<evidence type="ECO:0000259" key="7">
    <source>
        <dbReference type="SMART" id="SM00244"/>
    </source>
</evidence>
<keyword evidence="8" id="KW-0378">Hydrolase</keyword>
<accession>A0A3S0Q0K0</accession>
<dbReference type="PANTHER" id="PTHR42911:SF1">
    <property type="entry name" value="MODULATOR OF FTSH PROTEASE HFLC"/>
    <property type="match status" value="1"/>
</dbReference>
<dbReference type="Proteomes" id="UP000267077">
    <property type="component" value="Unassembled WGS sequence"/>
</dbReference>
<dbReference type="InterPro" id="IPR001107">
    <property type="entry name" value="Band_7"/>
</dbReference>
<proteinExistence type="inferred from homology"/>
<reference evidence="8 9" key="1">
    <citation type="submission" date="2018-12" db="EMBL/GenBank/DDBJ databases">
        <title>Dyella dinghuensis sp. nov. DHOA06 and Dyella choica sp. nov. 4M-K27, isolated from forest soil.</title>
        <authorList>
            <person name="Qiu L.-H."/>
            <person name="Gao Z.-H."/>
        </authorList>
    </citation>
    <scope>NUCLEOTIDE SEQUENCE [LARGE SCALE GENOMIC DNA]</scope>
    <source>
        <strain evidence="8 9">DHOA06</strain>
    </source>
</reference>
<comment type="caution">
    <text evidence="8">The sequence shown here is derived from an EMBL/GenBank/DDBJ whole genome shotgun (WGS) entry which is preliminary data.</text>
</comment>
<organism evidence="8 9">
    <name type="scientific">Dyella dinghuensis</name>
    <dbReference type="NCBI Taxonomy" id="1920169"/>
    <lineage>
        <taxon>Bacteria</taxon>
        <taxon>Pseudomonadati</taxon>
        <taxon>Pseudomonadota</taxon>
        <taxon>Gammaproteobacteria</taxon>
        <taxon>Lysobacterales</taxon>
        <taxon>Rhodanobacteraceae</taxon>
        <taxon>Dyella</taxon>
    </lineage>
</organism>
<keyword evidence="4" id="KW-1133">Transmembrane helix</keyword>
<comment type="similarity">
    <text evidence="2 6">Belongs to the band 7/mec-2 family. HflC subfamily.</text>
</comment>
<dbReference type="RefSeq" id="WP_126671970.1">
    <property type="nucleotide sequence ID" value="NZ_RYZR01000002.1"/>
</dbReference>
<dbReference type="GO" id="GO:0008233">
    <property type="term" value="F:peptidase activity"/>
    <property type="evidence" value="ECO:0007669"/>
    <property type="project" value="UniProtKB-KW"/>
</dbReference>
<evidence type="ECO:0000256" key="1">
    <source>
        <dbReference type="ARBA" id="ARBA00004167"/>
    </source>
</evidence>
<keyword evidence="9" id="KW-1185">Reference proteome</keyword>
<dbReference type="AlphaFoldDB" id="A0A3S0Q0K0"/>
<dbReference type="NCBIfam" id="TIGR01932">
    <property type="entry name" value="hflC"/>
    <property type="match status" value="1"/>
</dbReference>
<dbReference type="CDD" id="cd03405">
    <property type="entry name" value="SPFH_HflC"/>
    <property type="match status" value="1"/>
</dbReference>
<evidence type="ECO:0000256" key="3">
    <source>
        <dbReference type="ARBA" id="ARBA00022692"/>
    </source>
</evidence>
<dbReference type="GO" id="GO:0006508">
    <property type="term" value="P:proteolysis"/>
    <property type="evidence" value="ECO:0007669"/>
    <property type="project" value="UniProtKB-KW"/>
</dbReference>
<sequence>MKTTAAIIIVLLVLLGLNSLYTVDDGQTVLVTQFGKILRTDKQAGLHAKVPLVQQALTLDNRILAYDGAPERYATSDKQSINVDYYVKWRIDNAADYYRATGGEELQAGQRLSPIVSNTLRDIVNTHTLQDLVGGGQNDLTANAIQQSNAQAQKTLGVSIVDVRITGIEFPDDIKAAVYKRMQTERQQQAATIRADGKQQAEAIKADADSQAQIIRANAESDAERVKGEGDAQAAQVYAQAASQDPDFFDFYRSLEAYKQAFGDGRGTIILKPDSEFLRYFGNPSPAPAGRR</sequence>
<evidence type="ECO:0000313" key="9">
    <source>
        <dbReference type="Proteomes" id="UP000267077"/>
    </source>
</evidence>
<name>A0A3S0Q0K0_9GAMM</name>
<keyword evidence="8" id="KW-0645">Protease</keyword>
<dbReference type="EMBL" id="RYZR01000002">
    <property type="protein sequence ID" value="RUL66473.1"/>
    <property type="molecule type" value="Genomic_DNA"/>
</dbReference>
<comment type="subcellular location">
    <subcellularLocation>
        <location evidence="1">Membrane</location>
        <topology evidence="1">Single-pass membrane protein</topology>
    </subcellularLocation>
</comment>
<evidence type="ECO:0000256" key="4">
    <source>
        <dbReference type="ARBA" id="ARBA00022989"/>
    </source>
</evidence>
<keyword evidence="5" id="KW-0472">Membrane</keyword>
<gene>
    <name evidence="8" type="primary">hflC</name>
    <name evidence="8" type="ORF">EKH79_01185</name>
</gene>
<evidence type="ECO:0000256" key="5">
    <source>
        <dbReference type="ARBA" id="ARBA00023136"/>
    </source>
</evidence>
<keyword evidence="3" id="KW-0812">Transmembrane</keyword>
<dbReference type="SUPFAM" id="SSF117892">
    <property type="entry name" value="Band 7/SPFH domain"/>
    <property type="match status" value="1"/>
</dbReference>
<feature type="domain" description="Band 7" evidence="7">
    <location>
        <begin position="18"/>
        <end position="182"/>
    </location>
</feature>
<evidence type="ECO:0000256" key="2">
    <source>
        <dbReference type="ARBA" id="ARBA00007862"/>
    </source>
</evidence>
<protein>
    <recommendedName>
        <fullName evidence="6">Protein HflC</fullName>
    </recommendedName>
</protein>
<dbReference type="GO" id="GO:0016020">
    <property type="term" value="C:membrane"/>
    <property type="evidence" value="ECO:0007669"/>
    <property type="project" value="UniProtKB-SubCell"/>
</dbReference>
<dbReference type="SMART" id="SM00244">
    <property type="entry name" value="PHB"/>
    <property type="match status" value="1"/>
</dbReference>
<dbReference type="Gene3D" id="3.30.479.30">
    <property type="entry name" value="Band 7 domain"/>
    <property type="match status" value="1"/>
</dbReference>
<dbReference type="InterPro" id="IPR010200">
    <property type="entry name" value="HflC"/>
</dbReference>
<dbReference type="Pfam" id="PF01145">
    <property type="entry name" value="Band_7"/>
    <property type="match status" value="1"/>
</dbReference>
<dbReference type="InterPro" id="IPR036013">
    <property type="entry name" value="Band_7/SPFH_dom_sf"/>
</dbReference>